<comment type="caution">
    <text evidence="3">The sequence shown here is derived from an EMBL/GenBank/DDBJ whole genome shotgun (WGS) entry which is preliminary data.</text>
</comment>
<evidence type="ECO:0000259" key="2">
    <source>
        <dbReference type="Pfam" id="PF01168"/>
    </source>
</evidence>
<feature type="compositionally biased region" description="Polar residues" evidence="1">
    <location>
        <begin position="1"/>
        <end position="11"/>
    </location>
</feature>
<accession>A0ABP6YVE0</accession>
<dbReference type="Proteomes" id="UP001501074">
    <property type="component" value="Unassembled WGS sequence"/>
</dbReference>
<dbReference type="CDD" id="cd06813">
    <property type="entry name" value="PLPDE_III_DSD_D-TA_like_2"/>
    <property type="match status" value="1"/>
</dbReference>
<evidence type="ECO:0000313" key="4">
    <source>
        <dbReference type="Proteomes" id="UP001501074"/>
    </source>
</evidence>
<evidence type="ECO:0000313" key="3">
    <source>
        <dbReference type="EMBL" id="GAA3592206.1"/>
    </source>
</evidence>
<dbReference type="EMBL" id="BAAAZO010000001">
    <property type="protein sequence ID" value="GAA3592206.1"/>
    <property type="molecule type" value="Genomic_DNA"/>
</dbReference>
<dbReference type="InterPro" id="IPR001608">
    <property type="entry name" value="Ala_racemase_N"/>
</dbReference>
<evidence type="ECO:0000256" key="1">
    <source>
        <dbReference type="SAM" id="MobiDB-lite"/>
    </source>
</evidence>
<proteinExistence type="predicted"/>
<dbReference type="PANTHER" id="PTHR28004:SF2">
    <property type="entry name" value="D-SERINE DEHYDRATASE"/>
    <property type="match status" value="1"/>
</dbReference>
<dbReference type="Pfam" id="PF01168">
    <property type="entry name" value="Ala_racemase_N"/>
    <property type="match status" value="1"/>
</dbReference>
<dbReference type="InterPro" id="IPR051466">
    <property type="entry name" value="D-amino_acid_metab_enzyme"/>
</dbReference>
<dbReference type="Gene3D" id="3.20.20.10">
    <property type="entry name" value="Alanine racemase"/>
    <property type="match status" value="1"/>
</dbReference>
<gene>
    <name evidence="3" type="ORF">GCM10022223_03590</name>
</gene>
<dbReference type="SUPFAM" id="SSF51419">
    <property type="entry name" value="PLP-binding barrel"/>
    <property type="match status" value="1"/>
</dbReference>
<feature type="region of interest" description="Disordered" evidence="1">
    <location>
        <begin position="1"/>
        <end position="25"/>
    </location>
</feature>
<dbReference type="PANTHER" id="PTHR28004">
    <property type="entry name" value="ZGC:162816-RELATED"/>
    <property type="match status" value="1"/>
</dbReference>
<name>A0ABP6YVE0_9ACTN</name>
<feature type="domain" description="Alanine racemase N-terminal" evidence="2">
    <location>
        <begin position="47"/>
        <end position="292"/>
    </location>
</feature>
<organism evidence="3 4">
    <name type="scientific">Kineosporia mesophila</name>
    <dbReference type="NCBI Taxonomy" id="566012"/>
    <lineage>
        <taxon>Bacteria</taxon>
        <taxon>Bacillati</taxon>
        <taxon>Actinomycetota</taxon>
        <taxon>Actinomycetes</taxon>
        <taxon>Kineosporiales</taxon>
        <taxon>Kineosporiaceae</taxon>
        <taxon>Kineosporia</taxon>
    </lineage>
</organism>
<keyword evidence="4" id="KW-1185">Reference proteome</keyword>
<sequence>MTDSPDTSTLARMTAPETVRPVLPPPAATRARLDAATSHLDPPVAVVDLPALDANAADLVRRAGGKPIRLASKSIRCRAVLERVHARPGFSGVLGFTLAEALWLATTFEDVVVGYPTAERNALGELAADERARQRVTLMIDSVEQLDLIDAVAPQHPELRICLDLDGSLRAAGGRVHIGMRRSGVFTAADALRLARSVDARSGFRLVGIMSYEGQVAGLGNRPPGKRLYGLAVTAMQALSVRELASRRAEVVAAVNAQHPLQFVNAGGTGSLETSAAEAAVTEVTAGSGLYGPALFDAYRRFRPAPAALFGTDVVRRPGPGFVTVTGGGWIASGPAGRDRAPVPTYPPGLSLTGAEGAGEVQTPLRGGPADALAVGDRVWFRHAKAGELAEHVAHFRLVSADGSVETVPTYRGENQHFL</sequence>
<dbReference type="InterPro" id="IPR029066">
    <property type="entry name" value="PLP-binding_barrel"/>
</dbReference>
<reference evidence="4" key="1">
    <citation type="journal article" date="2019" name="Int. J. Syst. Evol. Microbiol.">
        <title>The Global Catalogue of Microorganisms (GCM) 10K type strain sequencing project: providing services to taxonomists for standard genome sequencing and annotation.</title>
        <authorList>
            <consortium name="The Broad Institute Genomics Platform"/>
            <consortium name="The Broad Institute Genome Sequencing Center for Infectious Disease"/>
            <person name="Wu L."/>
            <person name="Ma J."/>
        </authorList>
    </citation>
    <scope>NUCLEOTIDE SEQUENCE [LARGE SCALE GENOMIC DNA]</scope>
    <source>
        <strain evidence="4">JCM 16902</strain>
    </source>
</reference>
<protein>
    <submittedName>
        <fullName evidence="3">Amino acid deaminase/aldolase</fullName>
    </submittedName>
</protein>